<dbReference type="AlphaFoldDB" id="A0A8J3YRM7"/>
<evidence type="ECO:0000313" key="3">
    <source>
        <dbReference type="EMBL" id="GIJ50206.1"/>
    </source>
</evidence>
<evidence type="ECO:0000313" key="4">
    <source>
        <dbReference type="Proteomes" id="UP000619260"/>
    </source>
</evidence>
<evidence type="ECO:0000256" key="2">
    <source>
        <dbReference type="SAM" id="Phobius"/>
    </source>
</evidence>
<dbReference type="SUPFAM" id="SSF50939">
    <property type="entry name" value="Sialidases"/>
    <property type="match status" value="1"/>
</dbReference>
<dbReference type="CDD" id="cd15482">
    <property type="entry name" value="Sialidase_non-viral"/>
    <property type="match status" value="1"/>
</dbReference>
<feature type="transmembrane region" description="Helical" evidence="2">
    <location>
        <begin position="42"/>
        <end position="62"/>
    </location>
</feature>
<feature type="region of interest" description="Disordered" evidence="1">
    <location>
        <begin position="63"/>
        <end position="98"/>
    </location>
</feature>
<comment type="caution">
    <text evidence="3">The sequence shown here is derived from an EMBL/GenBank/DDBJ whole genome shotgun (WGS) entry which is preliminary data.</text>
</comment>
<sequence>MTDVQELLNTLATEPAPPSPHSARQLYAAGRQRHRRRTVGKLAAVATGVAVVVAAVSVPLVIDRRPPRGDAPAESAAAPKPLKTWPTRATAAVGSGDNDHLYVLSDMTPPARGKDPAPPMLYGSDDGGATWTERSRDLPKDGKLTVLDARTLVVSGDWRENGKYKPSARLSGDGGRTWKTLSADAPQQSWPEGGWTSCLLQTGQYCTAMGFQPGGAGGGPLANQPGVAGMLEYAQLDAKTAVAAGFLEQRGAVSVTVDGGRTWNTHRFEEPASTTTFVPLVLGTGAALTAVVRRDGGIRVYRSTDAGRSWQQHPDPAGLLSRGGTYVPSTRGAVVTRDGRHIVTHVDASGVLRLYRSDAGHARYEHLDATGLPTTEAPRLVTLPGGMLVAINREAAFQSADDGATWQPLPIE</sequence>
<reference evidence="3" key="1">
    <citation type="submission" date="2021-01" db="EMBL/GenBank/DDBJ databases">
        <title>Whole genome shotgun sequence of Virgisporangium aliadipatigenens NBRC 105644.</title>
        <authorList>
            <person name="Komaki H."/>
            <person name="Tamura T."/>
        </authorList>
    </citation>
    <scope>NUCLEOTIDE SEQUENCE</scope>
    <source>
        <strain evidence="3">NBRC 105644</strain>
    </source>
</reference>
<evidence type="ECO:0000256" key="1">
    <source>
        <dbReference type="SAM" id="MobiDB-lite"/>
    </source>
</evidence>
<keyword evidence="2" id="KW-0472">Membrane</keyword>
<protein>
    <recommendedName>
        <fullName evidence="5">Exo-alpha-sialidase</fullName>
    </recommendedName>
</protein>
<feature type="region of interest" description="Disordered" evidence="1">
    <location>
        <begin position="1"/>
        <end position="22"/>
    </location>
</feature>
<dbReference type="RefSeq" id="WP_203903652.1">
    <property type="nucleotide sequence ID" value="NZ_BOPF01000034.1"/>
</dbReference>
<keyword evidence="2" id="KW-1133">Transmembrane helix</keyword>
<accession>A0A8J3YRM7</accession>
<keyword evidence="2" id="KW-0812">Transmembrane</keyword>
<dbReference type="Gene3D" id="2.130.10.10">
    <property type="entry name" value="YVTN repeat-like/Quinoprotein amine dehydrogenase"/>
    <property type="match status" value="2"/>
</dbReference>
<organism evidence="3 4">
    <name type="scientific">Virgisporangium aliadipatigenens</name>
    <dbReference type="NCBI Taxonomy" id="741659"/>
    <lineage>
        <taxon>Bacteria</taxon>
        <taxon>Bacillati</taxon>
        <taxon>Actinomycetota</taxon>
        <taxon>Actinomycetes</taxon>
        <taxon>Micromonosporales</taxon>
        <taxon>Micromonosporaceae</taxon>
        <taxon>Virgisporangium</taxon>
    </lineage>
</organism>
<evidence type="ECO:0008006" key="5">
    <source>
        <dbReference type="Google" id="ProtNLM"/>
    </source>
</evidence>
<dbReference type="InterPro" id="IPR036278">
    <property type="entry name" value="Sialidase_sf"/>
</dbReference>
<proteinExistence type="predicted"/>
<dbReference type="EMBL" id="BOPF01000034">
    <property type="protein sequence ID" value="GIJ50206.1"/>
    <property type="molecule type" value="Genomic_DNA"/>
</dbReference>
<dbReference type="InterPro" id="IPR015943">
    <property type="entry name" value="WD40/YVTN_repeat-like_dom_sf"/>
</dbReference>
<keyword evidence="4" id="KW-1185">Reference proteome</keyword>
<name>A0A8J3YRM7_9ACTN</name>
<gene>
    <name evidence="3" type="ORF">Val02_70920</name>
</gene>
<dbReference type="Proteomes" id="UP000619260">
    <property type="component" value="Unassembled WGS sequence"/>
</dbReference>